<dbReference type="Proteomes" id="UP000660729">
    <property type="component" value="Unassembled WGS sequence"/>
</dbReference>
<comment type="subcellular location">
    <subcellularLocation>
        <location evidence="2">Cytoplasm</location>
    </subcellularLocation>
    <subcellularLocation>
        <location evidence="1">Nucleus</location>
    </subcellularLocation>
</comment>
<proteinExistence type="inferred from homology"/>
<dbReference type="PANTHER" id="PTHR45896">
    <property type="entry name" value="N-ALPHA-ACETYLTRANSFERASE 30"/>
    <property type="match status" value="1"/>
</dbReference>
<name>A0A8H6RPV6_9PEZI</name>
<evidence type="ECO:0000313" key="17">
    <source>
        <dbReference type="EMBL" id="KAF7195123.1"/>
    </source>
</evidence>
<comment type="similarity">
    <text evidence="7">Belongs to the acetyltransferase family. MAK3 subfamily.</text>
</comment>
<organism evidence="17 18">
    <name type="scientific">Pseudocercospora fuligena</name>
    <dbReference type="NCBI Taxonomy" id="685502"/>
    <lineage>
        <taxon>Eukaryota</taxon>
        <taxon>Fungi</taxon>
        <taxon>Dikarya</taxon>
        <taxon>Ascomycota</taxon>
        <taxon>Pezizomycotina</taxon>
        <taxon>Dothideomycetes</taxon>
        <taxon>Dothideomycetidae</taxon>
        <taxon>Mycosphaerellales</taxon>
        <taxon>Mycosphaerellaceae</taxon>
        <taxon>Pseudocercospora</taxon>
    </lineage>
</organism>
<dbReference type="GO" id="GO:0031417">
    <property type="term" value="C:NatC complex"/>
    <property type="evidence" value="ECO:0007669"/>
    <property type="project" value="TreeGrafter"/>
</dbReference>
<comment type="catalytic activity">
    <reaction evidence="8">
        <text>N-terminal L-methionyl-L-isoleucyl-[protein] + acetyl-CoA = N-terminal N(alpha)-acetyl-L-methionyl-L-isoleucyl-[protein] + CoA + H(+)</text>
        <dbReference type="Rhea" id="RHEA:50524"/>
        <dbReference type="Rhea" id="RHEA-COMP:12713"/>
        <dbReference type="Rhea" id="RHEA-COMP:12714"/>
        <dbReference type="ChEBI" id="CHEBI:15378"/>
        <dbReference type="ChEBI" id="CHEBI:57287"/>
        <dbReference type="ChEBI" id="CHEBI:57288"/>
        <dbReference type="ChEBI" id="CHEBI:133379"/>
        <dbReference type="ChEBI" id="CHEBI:133380"/>
        <dbReference type="EC" id="2.3.1.256"/>
    </reaction>
</comment>
<keyword evidence="6" id="KW-0012">Acyltransferase</keyword>
<dbReference type="OrthoDB" id="249099at2759"/>
<dbReference type="InterPro" id="IPR000182">
    <property type="entry name" value="GNAT_dom"/>
</dbReference>
<dbReference type="EMBL" id="JABCIY010000043">
    <property type="protein sequence ID" value="KAF7195123.1"/>
    <property type="molecule type" value="Genomic_DNA"/>
</dbReference>
<dbReference type="Gene3D" id="3.40.630.30">
    <property type="match status" value="1"/>
</dbReference>
<dbReference type="Pfam" id="PF00583">
    <property type="entry name" value="Acetyltransf_1"/>
    <property type="match status" value="1"/>
</dbReference>
<accession>A0A8H6RPV6</accession>
<dbReference type="EC" id="2.3.1.256" evidence="13"/>
<evidence type="ECO:0000256" key="7">
    <source>
        <dbReference type="ARBA" id="ARBA00024025"/>
    </source>
</evidence>
<reference evidence="17" key="1">
    <citation type="submission" date="2020-04" db="EMBL/GenBank/DDBJ databases">
        <title>Draft genome resource of the tomato pathogen Pseudocercospora fuligena.</title>
        <authorList>
            <person name="Zaccaron A."/>
        </authorList>
    </citation>
    <scope>NUCLEOTIDE SEQUENCE</scope>
    <source>
        <strain evidence="17">PF001</strain>
    </source>
</reference>
<feature type="domain" description="N-acetyltransferase" evidence="16">
    <location>
        <begin position="22"/>
        <end position="175"/>
    </location>
</feature>
<dbReference type="FunFam" id="3.40.630.30:FF:000010">
    <property type="entry name" value="Putative N-alpha-acetyltransferase 30"/>
    <property type="match status" value="1"/>
</dbReference>
<dbReference type="PROSITE" id="PS51186">
    <property type="entry name" value="GNAT"/>
    <property type="match status" value="1"/>
</dbReference>
<evidence type="ECO:0000256" key="11">
    <source>
        <dbReference type="ARBA" id="ARBA00052362"/>
    </source>
</evidence>
<evidence type="ECO:0000256" key="13">
    <source>
        <dbReference type="ARBA" id="ARBA00066994"/>
    </source>
</evidence>
<gene>
    <name evidence="17" type="ORF">HII31_03591</name>
</gene>
<evidence type="ECO:0000256" key="2">
    <source>
        <dbReference type="ARBA" id="ARBA00004496"/>
    </source>
</evidence>
<evidence type="ECO:0000256" key="14">
    <source>
        <dbReference type="ARBA" id="ARBA00076746"/>
    </source>
</evidence>
<dbReference type="InterPro" id="IPR016181">
    <property type="entry name" value="Acyl_CoA_acyltransferase"/>
</dbReference>
<evidence type="ECO:0000256" key="1">
    <source>
        <dbReference type="ARBA" id="ARBA00004123"/>
    </source>
</evidence>
<evidence type="ECO:0000256" key="12">
    <source>
        <dbReference type="ARBA" id="ARBA00052477"/>
    </source>
</evidence>
<evidence type="ECO:0000256" key="15">
    <source>
        <dbReference type="ARBA" id="ARBA00078622"/>
    </source>
</evidence>
<dbReference type="PANTHER" id="PTHR45896:SF1">
    <property type="entry name" value="N-ALPHA-ACETYLTRANSFERASE 30"/>
    <property type="match status" value="1"/>
</dbReference>
<dbReference type="AlphaFoldDB" id="A0A8H6RPV6"/>
<dbReference type="InterPro" id="IPR044542">
    <property type="entry name" value="NAA30-like"/>
</dbReference>
<protein>
    <recommendedName>
        <fullName evidence="13">N-terminal methionine N(alpha)-acetyltransferase NatC</fullName>
        <ecNumber evidence="13">2.3.1.256</ecNumber>
    </recommendedName>
    <alternativeName>
        <fullName evidence="14">N-acetyltransferase MAK3 homolog</fullName>
    </alternativeName>
    <alternativeName>
        <fullName evidence="15">NatC catalytic subunit</fullName>
    </alternativeName>
</protein>
<evidence type="ECO:0000256" key="4">
    <source>
        <dbReference type="ARBA" id="ARBA00022679"/>
    </source>
</evidence>
<evidence type="ECO:0000313" key="18">
    <source>
        <dbReference type="Proteomes" id="UP000660729"/>
    </source>
</evidence>
<evidence type="ECO:0000256" key="5">
    <source>
        <dbReference type="ARBA" id="ARBA00023242"/>
    </source>
</evidence>
<evidence type="ECO:0000259" key="16">
    <source>
        <dbReference type="PROSITE" id="PS51186"/>
    </source>
</evidence>
<evidence type="ECO:0000256" key="10">
    <source>
        <dbReference type="ARBA" id="ARBA00052207"/>
    </source>
</evidence>
<evidence type="ECO:0000256" key="9">
    <source>
        <dbReference type="ARBA" id="ARBA00051225"/>
    </source>
</evidence>
<comment type="caution">
    <text evidence="17">The sequence shown here is derived from an EMBL/GenBank/DDBJ whole genome shotgun (WGS) entry which is preliminary data.</text>
</comment>
<evidence type="ECO:0000256" key="6">
    <source>
        <dbReference type="ARBA" id="ARBA00023315"/>
    </source>
</evidence>
<keyword evidence="3" id="KW-0963">Cytoplasm</keyword>
<keyword evidence="18" id="KW-1185">Reference proteome</keyword>
<comment type="catalytic activity">
    <reaction evidence="12">
        <text>N-terminal L-methionyl-L-tryptophyl-[protein] + acetyl-CoA = N-terminal N(alpha)-acetyl-L-methionyl-L-tryptophyl-[protein] + CoA + H(+)</text>
        <dbReference type="Rhea" id="RHEA:50560"/>
        <dbReference type="Rhea" id="RHEA-COMP:12724"/>
        <dbReference type="Rhea" id="RHEA-COMP:12725"/>
        <dbReference type="ChEBI" id="CHEBI:15378"/>
        <dbReference type="ChEBI" id="CHEBI:57287"/>
        <dbReference type="ChEBI" id="CHEBI:57288"/>
        <dbReference type="ChEBI" id="CHEBI:133386"/>
        <dbReference type="ChEBI" id="CHEBI:133387"/>
        <dbReference type="EC" id="2.3.1.256"/>
    </reaction>
</comment>
<dbReference type="SUPFAM" id="SSF55729">
    <property type="entry name" value="Acyl-CoA N-acyltransferases (Nat)"/>
    <property type="match status" value="1"/>
</dbReference>
<dbReference type="CDD" id="cd04301">
    <property type="entry name" value="NAT_SF"/>
    <property type="match status" value="1"/>
</dbReference>
<comment type="catalytic activity">
    <reaction evidence="9">
        <text>N-terminal L-methionyl-L-leucyl-[protein] + acetyl-CoA = N-terminal N(alpha)-acetyl-L-methionyl-L-leucyl-[protein] + CoA + H(+)</text>
        <dbReference type="Rhea" id="RHEA:50520"/>
        <dbReference type="Rhea" id="RHEA-COMP:12711"/>
        <dbReference type="Rhea" id="RHEA-COMP:12712"/>
        <dbReference type="ChEBI" id="CHEBI:15378"/>
        <dbReference type="ChEBI" id="CHEBI:57287"/>
        <dbReference type="ChEBI" id="CHEBI:57288"/>
        <dbReference type="ChEBI" id="CHEBI:133377"/>
        <dbReference type="ChEBI" id="CHEBI:133378"/>
        <dbReference type="EC" id="2.3.1.256"/>
    </reaction>
</comment>
<dbReference type="GO" id="GO:0005634">
    <property type="term" value="C:nucleus"/>
    <property type="evidence" value="ECO:0007669"/>
    <property type="project" value="UniProtKB-SubCell"/>
</dbReference>
<dbReference type="GO" id="GO:0120518">
    <property type="term" value="F:protein N-terminal-methionine acetyltransferase activity"/>
    <property type="evidence" value="ECO:0007669"/>
    <property type="project" value="UniProtKB-EC"/>
</dbReference>
<comment type="catalytic activity">
    <reaction evidence="11">
        <text>N-terminal L-methionyl-L-phenylalanyl-[protein] + acetyl-CoA = N-terminal N(alpha)-acetyl-L-methionyl-L-phenylalanyl-[protein] + CoA + H(+)</text>
        <dbReference type="Rhea" id="RHEA:50528"/>
        <dbReference type="Rhea" id="RHEA-COMP:12715"/>
        <dbReference type="Rhea" id="RHEA-COMP:12716"/>
        <dbReference type="ChEBI" id="CHEBI:15378"/>
        <dbReference type="ChEBI" id="CHEBI:57287"/>
        <dbReference type="ChEBI" id="CHEBI:57288"/>
        <dbReference type="ChEBI" id="CHEBI:133382"/>
        <dbReference type="ChEBI" id="CHEBI:133383"/>
        <dbReference type="EC" id="2.3.1.256"/>
    </reaction>
</comment>
<comment type="catalytic activity">
    <reaction evidence="10">
        <text>N-terminal L-methionyl-L-tyrosyl-[protein] + acetyl-CoA = N-terminal N(alpha)-acetyl-L-methionyl-L-tyrosyl-[protein] + CoA + H(+)</text>
        <dbReference type="Rhea" id="RHEA:50532"/>
        <dbReference type="Rhea" id="RHEA-COMP:12717"/>
        <dbReference type="Rhea" id="RHEA-COMP:12718"/>
        <dbReference type="ChEBI" id="CHEBI:15378"/>
        <dbReference type="ChEBI" id="CHEBI:57287"/>
        <dbReference type="ChEBI" id="CHEBI:57288"/>
        <dbReference type="ChEBI" id="CHEBI:133384"/>
        <dbReference type="ChEBI" id="CHEBI:133385"/>
        <dbReference type="EC" id="2.3.1.256"/>
    </reaction>
</comment>
<evidence type="ECO:0000256" key="8">
    <source>
        <dbReference type="ARBA" id="ARBA00050754"/>
    </source>
</evidence>
<sequence>MSDAPFGDEQQKLKTSTTGSKLHYACYGPDKESPYLPAIKALISKDLSEPYSIYVYRYFLYQWGDLCFMALDEHDKLVGVIVCKLEPHRGGPMRGYIAMLATQSEYRGKGIATKLVRKAVDAMIARDADEIALETEVDNVPSLRIYENLGFIRTKRLHRYYLNGNTAFRLILYLKPGIPYKPTYPPDYPPMDPAEAAYYNPQSGQGLMDEDLMQRQAAQLRLEESHHERHNIMDSQTTDF</sequence>
<keyword evidence="4 17" id="KW-0808">Transferase</keyword>
<keyword evidence="5" id="KW-0539">Nucleus</keyword>
<evidence type="ECO:0000256" key="3">
    <source>
        <dbReference type="ARBA" id="ARBA00022490"/>
    </source>
</evidence>